<dbReference type="FunFam" id="3.80.10.10:FF:000794">
    <property type="entry name" value="Similar to preferentially-expressed antigen in melanoma-like 3"/>
    <property type="match status" value="1"/>
</dbReference>
<dbReference type="GO" id="GO:0045892">
    <property type="term" value="P:negative regulation of DNA-templated transcription"/>
    <property type="evidence" value="ECO:0007669"/>
    <property type="project" value="InterPro"/>
</dbReference>
<protein>
    <submittedName>
        <fullName evidence="4">PRAME family member 12-like</fullName>
    </submittedName>
</protein>
<evidence type="ECO:0000313" key="4">
    <source>
        <dbReference type="RefSeq" id="XP_020043044.1"/>
    </source>
</evidence>
<dbReference type="AlphaFoldDB" id="A0A8B7WHE7"/>
<dbReference type="InterPro" id="IPR026271">
    <property type="entry name" value="PRAME"/>
</dbReference>
<keyword evidence="2" id="KW-0433">Leucine-rich repeat</keyword>
<evidence type="ECO:0000256" key="1">
    <source>
        <dbReference type="ARBA" id="ARBA00009608"/>
    </source>
</evidence>
<keyword evidence="3" id="KW-0677">Repeat</keyword>
<dbReference type="RefSeq" id="XP_020043044.1">
    <property type="nucleotide sequence ID" value="XM_020187455.1"/>
</dbReference>
<dbReference type="PANTHER" id="PTHR14224:SF94">
    <property type="entry name" value="PRAME FAMILY MEMBER 12"/>
    <property type="match status" value="1"/>
</dbReference>
<gene>
    <name evidence="4" type="primary">LOC109701980</name>
</gene>
<name>A0A8B7WHE7_CASCN</name>
<dbReference type="InterPro" id="IPR032675">
    <property type="entry name" value="LRR_dom_sf"/>
</dbReference>
<dbReference type="OrthoDB" id="9628575at2759"/>
<comment type="similarity">
    <text evidence="1">Belongs to the PRAME family.</text>
</comment>
<dbReference type="PIRSF" id="PIRSF038286">
    <property type="entry name" value="PRAME"/>
    <property type="match status" value="1"/>
</dbReference>
<dbReference type="Gene3D" id="3.80.10.10">
    <property type="entry name" value="Ribonuclease Inhibitor"/>
    <property type="match status" value="1"/>
</dbReference>
<proteinExistence type="inferred from homology"/>
<reference evidence="4" key="1">
    <citation type="submission" date="2025-08" db="UniProtKB">
        <authorList>
            <consortium name="RefSeq"/>
        </authorList>
    </citation>
    <scope>IDENTIFICATION</scope>
    <source>
        <tissue evidence="4">Leukocyte</tissue>
    </source>
</reference>
<sequence>MSIKAPPTLLQLAGQSLLRNEALDISALEALPIELFPPLFLEDLARRCSNIIKAMVQVWPFPCLALGALMKPWDMEALQVALDGIDMLLGQQVHPRRWKLQVLDLRTVHQNFWKIWSGNMAGHCTPQAKSRNQAEAIPLSTGVKQPLRLIVDLNLELSDLDELQIYLFEWVLQRKKQNEQLVTTFSCEFGKFNRLQQLYMNGAYFLRGHMHQVLRCLKLPLELLSITHCQLVESDLKHLSQCPSIHQLKHLSLRGVTLSYVGPEPLQVLLERVTDTLKTLDLEDCGIRDSQFTVLLPALSHCSQLTIFSFYENHISMSVLKDLLHHTARLRQLRQELYPAPLESYDGLGSVVTGRLTQHCAELMDTLRTIRKPMMVLFGTEHCPQCGNRWVYNMEHCLSYCWMHA</sequence>
<accession>A0A8B7WHE7</accession>
<dbReference type="KEGG" id="ccan:109701980"/>
<dbReference type="GO" id="GO:0043066">
    <property type="term" value="P:negative regulation of apoptotic process"/>
    <property type="evidence" value="ECO:0007669"/>
    <property type="project" value="InterPro"/>
</dbReference>
<organism evidence="4">
    <name type="scientific">Castor canadensis</name>
    <name type="common">American beaver</name>
    <dbReference type="NCBI Taxonomy" id="51338"/>
    <lineage>
        <taxon>Eukaryota</taxon>
        <taxon>Metazoa</taxon>
        <taxon>Chordata</taxon>
        <taxon>Craniata</taxon>
        <taxon>Vertebrata</taxon>
        <taxon>Euteleostomi</taxon>
        <taxon>Mammalia</taxon>
        <taxon>Eutheria</taxon>
        <taxon>Euarchontoglires</taxon>
        <taxon>Glires</taxon>
        <taxon>Rodentia</taxon>
        <taxon>Castorimorpha</taxon>
        <taxon>Castoridae</taxon>
        <taxon>Castor</taxon>
    </lineage>
</organism>
<dbReference type="GO" id="GO:0045596">
    <property type="term" value="P:negative regulation of cell differentiation"/>
    <property type="evidence" value="ECO:0007669"/>
    <property type="project" value="InterPro"/>
</dbReference>
<evidence type="ECO:0000256" key="2">
    <source>
        <dbReference type="ARBA" id="ARBA00022614"/>
    </source>
</evidence>
<dbReference type="InterPro" id="IPR050694">
    <property type="entry name" value="LRRC14/PRAME"/>
</dbReference>
<dbReference type="GO" id="GO:0005737">
    <property type="term" value="C:cytoplasm"/>
    <property type="evidence" value="ECO:0007669"/>
    <property type="project" value="TreeGrafter"/>
</dbReference>
<dbReference type="GO" id="GO:0008284">
    <property type="term" value="P:positive regulation of cell population proliferation"/>
    <property type="evidence" value="ECO:0007669"/>
    <property type="project" value="InterPro"/>
</dbReference>
<evidence type="ECO:0000256" key="3">
    <source>
        <dbReference type="ARBA" id="ARBA00022737"/>
    </source>
</evidence>
<dbReference type="SUPFAM" id="SSF52047">
    <property type="entry name" value="RNI-like"/>
    <property type="match status" value="1"/>
</dbReference>
<dbReference type="PANTHER" id="PTHR14224">
    <property type="entry name" value="SIMILAR TO PREFERENTIALLY EXPRESSED ANTIGEN IN MELANOMA-LIKE 3"/>
    <property type="match status" value="1"/>
</dbReference>